<feature type="compositionally biased region" description="Basic and acidic residues" evidence="2">
    <location>
        <begin position="190"/>
        <end position="206"/>
    </location>
</feature>
<feature type="domain" description="RRM" evidence="3">
    <location>
        <begin position="76"/>
        <end position="160"/>
    </location>
</feature>
<dbReference type="Proteomes" id="UP001432027">
    <property type="component" value="Unassembled WGS sequence"/>
</dbReference>
<feature type="compositionally biased region" description="Acidic residues" evidence="2">
    <location>
        <begin position="228"/>
        <end position="243"/>
    </location>
</feature>
<feature type="region of interest" description="Disordered" evidence="2">
    <location>
        <begin position="43"/>
        <end position="68"/>
    </location>
</feature>
<feature type="non-terminal residue" evidence="4">
    <location>
        <position position="1"/>
    </location>
</feature>
<sequence>VPLPVGRGRTGYCGERAYQVLKTAPEATPASTGQALRMQQGEGFGLQARRRDSSRPARSIPLPDHTLDRSPDVISGRINLYNISRKVTIPQLRAFIDSALPEKSRTSTLYTLRYPRDESGKPYGFAFAKYEEDQKADEAVTALHGLELAGKQVLVRKADFWFKDDAASVSFTRANLKELKRRGRVGGEGGGEREGGEGEGEEQHRGRSERRKERRSMSGKEVAAPERSDEEAVSENKEEEEEETERREEEEREEVIEKTEKEQKEEEMEDEGVEQKNVEDKNEEEEAPASDAMTREAASDAENELSKKEEQETETAPRKGSDASEADVKTREEVDETASHTEERADSDDDSDEKAKKEEPSATEADDDADARQTASDSAADSLLDSDDEIVD</sequence>
<dbReference type="InterPro" id="IPR000504">
    <property type="entry name" value="RRM_dom"/>
</dbReference>
<protein>
    <recommendedName>
        <fullName evidence="3">RRM domain-containing protein</fullName>
    </recommendedName>
</protein>
<dbReference type="Gene3D" id="3.30.70.330">
    <property type="match status" value="1"/>
</dbReference>
<reference evidence="4" key="1">
    <citation type="submission" date="2023-10" db="EMBL/GenBank/DDBJ databases">
        <title>Genome assembly of Pristionchus species.</title>
        <authorList>
            <person name="Yoshida K."/>
            <person name="Sommer R.J."/>
        </authorList>
    </citation>
    <scope>NUCLEOTIDE SEQUENCE</scope>
    <source>
        <strain evidence="4">RS0144</strain>
    </source>
</reference>
<dbReference type="InterPro" id="IPR012677">
    <property type="entry name" value="Nucleotide-bd_a/b_plait_sf"/>
</dbReference>
<accession>A0AAV5U6Z3</accession>
<dbReference type="PROSITE" id="PS50102">
    <property type="entry name" value="RRM"/>
    <property type="match status" value="1"/>
</dbReference>
<keyword evidence="1" id="KW-0694">RNA-binding</keyword>
<dbReference type="Pfam" id="PF00076">
    <property type="entry name" value="RRM_1"/>
    <property type="match status" value="1"/>
</dbReference>
<dbReference type="GO" id="GO:0003723">
    <property type="term" value="F:RNA binding"/>
    <property type="evidence" value="ECO:0007669"/>
    <property type="project" value="UniProtKB-UniRule"/>
</dbReference>
<evidence type="ECO:0000256" key="2">
    <source>
        <dbReference type="SAM" id="MobiDB-lite"/>
    </source>
</evidence>
<proteinExistence type="predicted"/>
<evidence type="ECO:0000259" key="3">
    <source>
        <dbReference type="PROSITE" id="PS50102"/>
    </source>
</evidence>
<feature type="compositionally biased region" description="Basic and acidic residues" evidence="2">
    <location>
        <begin position="215"/>
        <end position="227"/>
    </location>
</feature>
<organism evidence="4 5">
    <name type="scientific">Pristionchus entomophagus</name>
    <dbReference type="NCBI Taxonomy" id="358040"/>
    <lineage>
        <taxon>Eukaryota</taxon>
        <taxon>Metazoa</taxon>
        <taxon>Ecdysozoa</taxon>
        <taxon>Nematoda</taxon>
        <taxon>Chromadorea</taxon>
        <taxon>Rhabditida</taxon>
        <taxon>Rhabditina</taxon>
        <taxon>Diplogasteromorpha</taxon>
        <taxon>Diplogasteroidea</taxon>
        <taxon>Neodiplogasteridae</taxon>
        <taxon>Pristionchus</taxon>
    </lineage>
</organism>
<dbReference type="InterPro" id="IPR035979">
    <property type="entry name" value="RBD_domain_sf"/>
</dbReference>
<dbReference type="EMBL" id="BTSX01000005">
    <property type="protein sequence ID" value="GMT01935.1"/>
    <property type="molecule type" value="Genomic_DNA"/>
</dbReference>
<feature type="compositionally biased region" description="Basic and acidic residues" evidence="2">
    <location>
        <begin position="293"/>
        <end position="344"/>
    </location>
</feature>
<evidence type="ECO:0000313" key="4">
    <source>
        <dbReference type="EMBL" id="GMT01935.1"/>
    </source>
</evidence>
<feature type="compositionally biased region" description="Basic and acidic residues" evidence="2">
    <location>
        <begin position="244"/>
        <end position="264"/>
    </location>
</feature>
<comment type="caution">
    <text evidence="4">The sequence shown here is derived from an EMBL/GenBank/DDBJ whole genome shotgun (WGS) entry which is preliminary data.</text>
</comment>
<keyword evidence="5" id="KW-1185">Reference proteome</keyword>
<feature type="region of interest" description="Disordered" evidence="2">
    <location>
        <begin position="182"/>
        <end position="392"/>
    </location>
</feature>
<dbReference type="AlphaFoldDB" id="A0AAV5U6Z3"/>
<name>A0AAV5U6Z3_9BILA</name>
<gene>
    <name evidence="4" type="ORF">PENTCL1PPCAC_24109</name>
</gene>
<dbReference type="CDD" id="cd00590">
    <property type="entry name" value="RRM_SF"/>
    <property type="match status" value="1"/>
</dbReference>
<dbReference type="SUPFAM" id="SSF54928">
    <property type="entry name" value="RNA-binding domain, RBD"/>
    <property type="match status" value="1"/>
</dbReference>
<evidence type="ECO:0000256" key="1">
    <source>
        <dbReference type="PROSITE-ProRule" id="PRU00176"/>
    </source>
</evidence>
<evidence type="ECO:0000313" key="5">
    <source>
        <dbReference type="Proteomes" id="UP001432027"/>
    </source>
</evidence>
<dbReference type="SMART" id="SM00360">
    <property type="entry name" value="RRM"/>
    <property type="match status" value="1"/>
</dbReference>